<dbReference type="GO" id="GO:0045055">
    <property type="term" value="P:regulated exocytosis"/>
    <property type="evidence" value="ECO:0007669"/>
    <property type="project" value="TreeGrafter"/>
</dbReference>
<dbReference type="Pfam" id="PF00168">
    <property type="entry name" value="C2"/>
    <property type="match status" value="1"/>
</dbReference>
<gene>
    <name evidence="4" type="ORF">chiPu_0029588</name>
</gene>
<dbReference type="InterPro" id="IPR000008">
    <property type="entry name" value="C2_dom"/>
</dbReference>
<organism evidence="4 5">
    <name type="scientific">Chiloscyllium punctatum</name>
    <name type="common">Brownbanded bambooshark</name>
    <name type="synonym">Hemiscyllium punctatum</name>
    <dbReference type="NCBI Taxonomy" id="137246"/>
    <lineage>
        <taxon>Eukaryota</taxon>
        <taxon>Metazoa</taxon>
        <taxon>Chordata</taxon>
        <taxon>Craniata</taxon>
        <taxon>Vertebrata</taxon>
        <taxon>Chondrichthyes</taxon>
        <taxon>Elasmobranchii</taxon>
        <taxon>Galeomorphii</taxon>
        <taxon>Galeoidea</taxon>
        <taxon>Orectolobiformes</taxon>
        <taxon>Hemiscylliidae</taxon>
        <taxon>Chiloscyllium</taxon>
    </lineage>
</organism>
<evidence type="ECO:0000313" key="5">
    <source>
        <dbReference type="Proteomes" id="UP000287033"/>
    </source>
</evidence>
<dbReference type="PANTHER" id="PTHR15746:SF23">
    <property type="entry name" value="RAB11 INTERACTING PROTEIN, ISOFORM A"/>
    <property type="match status" value="1"/>
</dbReference>
<dbReference type="SMART" id="SM00239">
    <property type="entry name" value="C2"/>
    <property type="match status" value="1"/>
</dbReference>
<dbReference type="AlphaFoldDB" id="A0A401TSX1"/>
<dbReference type="STRING" id="137246.A0A401TSX1"/>
<dbReference type="OrthoDB" id="8956628at2759"/>
<dbReference type="InterPro" id="IPR035892">
    <property type="entry name" value="C2_domain_sf"/>
</dbReference>
<dbReference type="InterPro" id="IPR037789">
    <property type="entry name" value="FIP_classI"/>
</dbReference>
<reference evidence="4 5" key="1">
    <citation type="journal article" date="2018" name="Nat. Ecol. Evol.">
        <title>Shark genomes provide insights into elasmobranch evolution and the origin of vertebrates.</title>
        <authorList>
            <person name="Hara Y"/>
            <person name="Yamaguchi K"/>
            <person name="Onimaru K"/>
            <person name="Kadota M"/>
            <person name="Koyanagi M"/>
            <person name="Keeley SD"/>
            <person name="Tatsumi K"/>
            <person name="Tanaka K"/>
            <person name="Motone F"/>
            <person name="Kageyama Y"/>
            <person name="Nozu R"/>
            <person name="Adachi N"/>
            <person name="Nishimura O"/>
            <person name="Nakagawa R"/>
            <person name="Tanegashima C"/>
            <person name="Kiyatake I"/>
            <person name="Matsumoto R"/>
            <person name="Murakumo K"/>
            <person name="Nishida K"/>
            <person name="Terakita A"/>
            <person name="Kuratani S"/>
            <person name="Sato K"/>
            <person name="Hyodo S Kuraku.S."/>
        </authorList>
    </citation>
    <scope>NUCLEOTIDE SEQUENCE [LARGE SCALE GENOMIC DNA]</scope>
</reference>
<name>A0A401TSX1_CHIPU</name>
<protein>
    <recommendedName>
        <fullName evidence="3">C2 domain-containing protein</fullName>
    </recommendedName>
</protein>
<accession>A0A401TSX1</accession>
<dbReference type="GO" id="GO:0055037">
    <property type="term" value="C:recycling endosome"/>
    <property type="evidence" value="ECO:0007669"/>
    <property type="project" value="UniProtKB-SubCell"/>
</dbReference>
<dbReference type="PROSITE" id="PS50004">
    <property type="entry name" value="C2"/>
    <property type="match status" value="1"/>
</dbReference>
<keyword evidence="5" id="KW-1185">Reference proteome</keyword>
<evidence type="ECO:0000256" key="1">
    <source>
        <dbReference type="ARBA" id="ARBA00004172"/>
    </source>
</evidence>
<dbReference type="OMA" id="ITIMHRS"/>
<evidence type="ECO:0000259" key="3">
    <source>
        <dbReference type="PROSITE" id="PS50004"/>
    </source>
</evidence>
<dbReference type="Proteomes" id="UP000287033">
    <property type="component" value="Unassembled WGS sequence"/>
</dbReference>
<feature type="domain" description="C2" evidence="3">
    <location>
        <begin position="1"/>
        <end position="126"/>
    </location>
</feature>
<proteinExistence type="predicted"/>
<dbReference type="SUPFAM" id="SSF49562">
    <property type="entry name" value="C2 domain (Calcium/lipid-binding domain, CaLB)"/>
    <property type="match status" value="1"/>
</dbReference>
<dbReference type="Gene3D" id="2.60.40.150">
    <property type="entry name" value="C2 domain"/>
    <property type="match status" value="1"/>
</dbReference>
<comment type="subcellular location">
    <subcellularLocation>
        <location evidence="1">Recycling endosome</location>
    </subcellularLocation>
</comment>
<keyword evidence="2" id="KW-0967">Endosome</keyword>
<evidence type="ECO:0000313" key="4">
    <source>
        <dbReference type="EMBL" id="GCC45739.1"/>
    </source>
</evidence>
<evidence type="ECO:0000256" key="2">
    <source>
        <dbReference type="ARBA" id="ARBA00022753"/>
    </source>
</evidence>
<comment type="caution">
    <text evidence="4">The sequence shown here is derived from an EMBL/GenBank/DDBJ whole genome shotgun (WGS) entry which is preliminary data.</text>
</comment>
<dbReference type="GO" id="GO:0031267">
    <property type="term" value="F:small GTPase binding"/>
    <property type="evidence" value="ECO:0007669"/>
    <property type="project" value="InterPro"/>
</dbReference>
<sequence length="126" mass="13958">MAGLVAFQSPPWFPSHVQVTVLRARGLRAKGKHNSSDAFAIIQLGKERYSTSVQEQSREPEWKEECIFEVLPDWLLLEAGGGGQGPGKELLVTVMHRSLLAMDKFLGQLALPLAAAYQQKTSRKPE</sequence>
<dbReference type="EMBL" id="BEZZ01160751">
    <property type="protein sequence ID" value="GCC45739.1"/>
    <property type="molecule type" value="Genomic_DNA"/>
</dbReference>
<dbReference type="PANTHER" id="PTHR15746">
    <property type="entry name" value="RAB11-RELATED"/>
    <property type="match status" value="1"/>
</dbReference>